<evidence type="ECO:0000256" key="1">
    <source>
        <dbReference type="SAM" id="MobiDB-lite"/>
    </source>
</evidence>
<evidence type="ECO:0000313" key="3">
    <source>
        <dbReference type="EMBL" id="MCF5544289.1"/>
    </source>
</evidence>
<dbReference type="Gene3D" id="1.10.10.60">
    <property type="entry name" value="Homeodomain-like"/>
    <property type="match status" value="1"/>
</dbReference>
<dbReference type="Gene3D" id="3.30.420.10">
    <property type="entry name" value="Ribonuclease H-like superfamily/Ribonuclease H"/>
    <property type="match status" value="1"/>
</dbReference>
<sequence>MGSYWIKFMFIALKKGLQVIARGKGAVITSLIDSERVMARISSTGEIVAVGVDEIEFLTGPDEPNIAGSGQGGLEVSDDEFLEAKRRYKILVRLKNGEISQTQAAVEVGVSVNHIYKILENFDTAKGPIAIARRNRGVKKGEMRLSPQIEKVISEAIDVYKNKEAVPISKIWKRVEVVCKEEGFKTPSKATVRQRVYSTLTALQVTSLREGKEAAKQKHHAKPGSQVLSYPLEATQMDHTLADCILLANDRIHPIGRPWVTFVLDRYTRVVLGYYLSLHVPNSISVASALTHAVLPKWEFLERLGLDRFSYPFFGVPQLLGMDNAKEFRNRRFLLDLDKAQMAYEHRPPGRKHYGGHVERVIGTFMGKLHLLSGTTMSNTVARKNLNSSALPTMTFSEFCRWFALQVYDYHNTVHSELGKSPAEAWMEYFDPTGITPYPPFTTDPQQFRLNFMPSDERVIQTKGIEFKNMFYWDGVLSPLVGTGKAIIKYDPFSMKQIWVKFPSGYVPIPFADMSNPDYTYEEYRAAAFYSGRKTPGAFTTPEGPAAYREAEAIEVKSVKETKRARRQAAARTEYENEFYPNKKNVEPKNIPDYSQPPKKFGVSDEE</sequence>
<evidence type="ECO:0000313" key="4">
    <source>
        <dbReference type="Proteomes" id="UP000814158"/>
    </source>
</evidence>
<dbReference type="InterPro" id="IPR012337">
    <property type="entry name" value="RNaseH-like_sf"/>
</dbReference>
<feature type="domain" description="Integrase catalytic" evidence="2">
    <location>
        <begin position="227"/>
        <end position="430"/>
    </location>
</feature>
<comment type="caution">
    <text evidence="3">The sequence shown here is derived from an EMBL/GenBank/DDBJ whole genome shotgun (WGS) entry which is preliminary data.</text>
</comment>
<name>A0ABS9GIR0_9PSED</name>
<reference evidence="3 4" key="1">
    <citation type="submission" date="2019-11" db="EMBL/GenBank/DDBJ databases">
        <title>Epiphytic Pseudomonas syringae from cherry orchards.</title>
        <authorList>
            <person name="Hulin M.T."/>
        </authorList>
    </citation>
    <scope>NUCLEOTIDE SEQUENCE [LARGE SCALE GENOMIC DNA]</scope>
    <source>
        <strain evidence="3 4">PA-3-2A</strain>
    </source>
</reference>
<dbReference type="InterPro" id="IPR001584">
    <property type="entry name" value="Integrase_cat-core"/>
</dbReference>
<dbReference type="Pfam" id="PF09299">
    <property type="entry name" value="Mu-transpos_C"/>
    <property type="match status" value="1"/>
</dbReference>
<organism evidence="3 4">
    <name type="scientific">Pseudomonas salomonii</name>
    <dbReference type="NCBI Taxonomy" id="191391"/>
    <lineage>
        <taxon>Bacteria</taxon>
        <taxon>Pseudomonadati</taxon>
        <taxon>Pseudomonadota</taxon>
        <taxon>Gammaproteobacteria</taxon>
        <taxon>Pseudomonadales</taxon>
        <taxon>Pseudomonadaceae</taxon>
        <taxon>Pseudomonas</taxon>
    </lineage>
</organism>
<feature type="region of interest" description="Disordered" evidence="1">
    <location>
        <begin position="562"/>
        <end position="607"/>
    </location>
</feature>
<dbReference type="EMBL" id="WKAT01000008">
    <property type="protein sequence ID" value="MCF5544289.1"/>
    <property type="molecule type" value="Genomic_DNA"/>
</dbReference>
<protein>
    <submittedName>
        <fullName evidence="3">DDE-type integrase/transposase/recombinase</fullName>
    </submittedName>
</protein>
<dbReference type="InterPro" id="IPR036397">
    <property type="entry name" value="RNaseH_sf"/>
</dbReference>
<dbReference type="InterPro" id="IPR015126">
    <property type="entry name" value="Mu_I-gamma"/>
</dbReference>
<gene>
    <name evidence="3" type="ORF">GIV68_06020</name>
</gene>
<dbReference type="InterPro" id="IPR015378">
    <property type="entry name" value="Transposase-like_Mu_C"/>
</dbReference>
<keyword evidence="4" id="KW-1185">Reference proteome</keyword>
<dbReference type="Pfam" id="PF09039">
    <property type="entry name" value="HTH_Tnp_Mu_2"/>
    <property type="match status" value="1"/>
</dbReference>
<dbReference type="SUPFAM" id="SSF53098">
    <property type="entry name" value="Ribonuclease H-like"/>
    <property type="match status" value="1"/>
</dbReference>
<proteinExistence type="predicted"/>
<dbReference type="Proteomes" id="UP000814158">
    <property type="component" value="Unassembled WGS sequence"/>
</dbReference>
<evidence type="ECO:0000259" key="2">
    <source>
        <dbReference type="PROSITE" id="PS50994"/>
    </source>
</evidence>
<dbReference type="PROSITE" id="PS50994">
    <property type="entry name" value="INTEGRASE"/>
    <property type="match status" value="1"/>
</dbReference>
<accession>A0ABS9GIR0</accession>